<reference evidence="1" key="1">
    <citation type="submission" date="2018-11" db="EMBL/GenBank/DDBJ databases">
        <authorList>
            <person name="Alioto T."/>
            <person name="Alioto T."/>
        </authorList>
    </citation>
    <scope>NUCLEOTIDE SEQUENCE</scope>
</reference>
<sequence length="160" mass="18416">MNQHNNKLDWKKHLKLKADCEEKSTLKLLSKRNLNIGQTHNVWDTISSSVKDVRKAATKVRMLTGTYMLQTLKAKFNQAEIDPTCPICNIEAEDLQHLLTSCPAYRHIRKSHFQQIKEYIVSKIGSSVWTINFNSKIAITDSIDRLSKLLLKGTFSRMTK</sequence>
<evidence type="ECO:0000313" key="1">
    <source>
        <dbReference type="EMBL" id="VDI77857.1"/>
    </source>
</evidence>
<protein>
    <recommendedName>
        <fullName evidence="3">Reverse transcriptase zinc-binding domain-containing protein</fullName>
    </recommendedName>
</protein>
<evidence type="ECO:0008006" key="3">
    <source>
        <dbReference type="Google" id="ProtNLM"/>
    </source>
</evidence>
<gene>
    <name evidence="1" type="ORF">MGAL_10B056010</name>
</gene>
<proteinExistence type="predicted"/>
<comment type="caution">
    <text evidence="1">The sequence shown here is derived from an EMBL/GenBank/DDBJ whole genome shotgun (WGS) entry which is preliminary data.</text>
</comment>
<organism evidence="1 2">
    <name type="scientific">Mytilus galloprovincialis</name>
    <name type="common">Mediterranean mussel</name>
    <dbReference type="NCBI Taxonomy" id="29158"/>
    <lineage>
        <taxon>Eukaryota</taxon>
        <taxon>Metazoa</taxon>
        <taxon>Spiralia</taxon>
        <taxon>Lophotrochozoa</taxon>
        <taxon>Mollusca</taxon>
        <taxon>Bivalvia</taxon>
        <taxon>Autobranchia</taxon>
        <taxon>Pteriomorphia</taxon>
        <taxon>Mytilida</taxon>
        <taxon>Mytiloidea</taxon>
        <taxon>Mytilidae</taxon>
        <taxon>Mytilinae</taxon>
        <taxon>Mytilus</taxon>
    </lineage>
</organism>
<name>A0A8B6HEN6_MYTGA</name>
<dbReference type="AlphaFoldDB" id="A0A8B6HEN6"/>
<dbReference type="Proteomes" id="UP000596742">
    <property type="component" value="Unassembled WGS sequence"/>
</dbReference>
<accession>A0A8B6HEN6</accession>
<dbReference type="OrthoDB" id="6100746at2759"/>
<keyword evidence="2" id="KW-1185">Reference proteome</keyword>
<dbReference type="EMBL" id="UYJE01009905">
    <property type="protein sequence ID" value="VDI77857.1"/>
    <property type="molecule type" value="Genomic_DNA"/>
</dbReference>
<evidence type="ECO:0000313" key="2">
    <source>
        <dbReference type="Proteomes" id="UP000596742"/>
    </source>
</evidence>